<dbReference type="GO" id="GO:0003917">
    <property type="term" value="F:DNA topoisomerase type I (single strand cut, ATP-independent) activity"/>
    <property type="evidence" value="ECO:0007669"/>
    <property type="project" value="InterPro"/>
</dbReference>
<dbReference type="RefSeq" id="WP_420911946.1">
    <property type="nucleotide sequence ID" value="NZ_AOCG01000014.1"/>
</dbReference>
<comment type="caution">
    <text evidence="2">The sequence shown here is derived from an EMBL/GenBank/DDBJ whole genome shotgun (WGS) entry which is preliminary data.</text>
</comment>
<dbReference type="Proteomes" id="UP000019246">
    <property type="component" value="Unassembled WGS sequence"/>
</dbReference>
<dbReference type="GO" id="GO:0003677">
    <property type="term" value="F:DNA binding"/>
    <property type="evidence" value="ECO:0007669"/>
    <property type="project" value="InterPro"/>
</dbReference>
<keyword evidence="2" id="KW-0413">Isomerase</keyword>
<dbReference type="SMART" id="SM00493">
    <property type="entry name" value="TOPRIM"/>
    <property type="match status" value="1"/>
</dbReference>
<sequence>MADYLVIVESPAKAKTIEKYLGKKYQVKASMGHVRDLPKSQMGVDFEHNFEPKYITIRGKGPVLKELKQAAKKAKKSLSRS</sequence>
<dbReference type="PROSITE" id="PS50880">
    <property type="entry name" value="TOPRIM"/>
    <property type="match status" value="1"/>
</dbReference>
<accession>W7AVK7</accession>
<dbReference type="SUPFAM" id="SSF56712">
    <property type="entry name" value="Prokaryotic type I DNA topoisomerase"/>
    <property type="match status" value="1"/>
</dbReference>
<name>W7AVK7_9LIST</name>
<dbReference type="Pfam" id="PF01751">
    <property type="entry name" value="Toprim"/>
    <property type="match status" value="1"/>
</dbReference>
<dbReference type="InterPro" id="IPR006171">
    <property type="entry name" value="TOPRIM_dom"/>
</dbReference>
<dbReference type="InterPro" id="IPR000380">
    <property type="entry name" value="Topo_IA"/>
</dbReference>
<dbReference type="InterPro" id="IPR023405">
    <property type="entry name" value="Topo_IA_core_domain"/>
</dbReference>
<keyword evidence="3" id="KW-1185">Reference proteome</keyword>
<proteinExistence type="predicted"/>
<dbReference type="EC" id="5.99.1.2" evidence="2"/>
<feature type="domain" description="Toprim" evidence="1">
    <location>
        <begin position="3"/>
        <end position="81"/>
    </location>
</feature>
<dbReference type="GO" id="GO:0006265">
    <property type="term" value="P:DNA topological change"/>
    <property type="evidence" value="ECO:0007669"/>
    <property type="project" value="InterPro"/>
</dbReference>
<evidence type="ECO:0000313" key="2">
    <source>
        <dbReference type="EMBL" id="EUJ17260.1"/>
    </source>
</evidence>
<dbReference type="PANTHER" id="PTHR42785">
    <property type="entry name" value="DNA TOPOISOMERASE, TYPE IA, CORE"/>
    <property type="match status" value="1"/>
</dbReference>
<protein>
    <submittedName>
        <fullName evidence="2">DNA topoisomerase I</fullName>
        <ecNumber evidence="2">5.99.1.2</ecNumber>
    </submittedName>
</protein>
<organism evidence="2 3">
    <name type="scientific">Listeria aquatica FSL S10-1188</name>
    <dbReference type="NCBI Taxonomy" id="1265818"/>
    <lineage>
        <taxon>Bacteria</taxon>
        <taxon>Bacillati</taxon>
        <taxon>Bacillota</taxon>
        <taxon>Bacilli</taxon>
        <taxon>Bacillales</taxon>
        <taxon>Listeriaceae</taxon>
        <taxon>Listeria</taxon>
    </lineage>
</organism>
<dbReference type="AlphaFoldDB" id="W7AVK7"/>
<dbReference type="PATRIC" id="fig|1265818.5.peg.2802"/>
<dbReference type="EMBL" id="AOCG01000014">
    <property type="protein sequence ID" value="EUJ17260.1"/>
    <property type="molecule type" value="Genomic_DNA"/>
</dbReference>
<evidence type="ECO:0000313" key="3">
    <source>
        <dbReference type="Proteomes" id="UP000019246"/>
    </source>
</evidence>
<gene>
    <name evidence="2" type="ORF">MAQA_13890</name>
</gene>
<dbReference type="STRING" id="1265818.MAQA_13890"/>
<dbReference type="Gene3D" id="3.40.50.140">
    <property type="match status" value="1"/>
</dbReference>
<reference evidence="2 3" key="1">
    <citation type="journal article" date="2014" name="Int. J. Syst. Evol. Microbiol.">
        <title>Listeria floridensis sp. nov., Listeria aquatica sp. nov., Listeria cornellensis sp. nov., Listeria riparia sp. nov. and Listeria grandensis sp. nov., from agricultural and natural environments.</title>
        <authorList>
            <person name="den Bakker H.C."/>
            <person name="Warchocki S."/>
            <person name="Wright E.M."/>
            <person name="Allred A.F."/>
            <person name="Ahlstrom C."/>
            <person name="Manuel C.S."/>
            <person name="Stasiewicz M.J."/>
            <person name="Burrell A."/>
            <person name="Roof S."/>
            <person name="Strawn L."/>
            <person name="Fortes E.D."/>
            <person name="Nightingale K.K."/>
            <person name="Kephart D."/>
            <person name="Wiedmann M."/>
        </authorList>
    </citation>
    <scope>NUCLEOTIDE SEQUENCE [LARGE SCALE GENOMIC DNA]</scope>
    <source>
        <strain evidence="2 3">FSL S10-1188</strain>
    </source>
</reference>
<evidence type="ECO:0000259" key="1">
    <source>
        <dbReference type="PROSITE" id="PS50880"/>
    </source>
</evidence>
<dbReference type="PANTHER" id="PTHR42785:SF1">
    <property type="entry name" value="DNA TOPOISOMERASE"/>
    <property type="match status" value="1"/>
</dbReference>